<evidence type="ECO:0000313" key="5">
    <source>
        <dbReference type="EMBL" id="MBU3875324.1"/>
    </source>
</evidence>
<dbReference type="PANTHER" id="PTHR43537">
    <property type="entry name" value="TRANSCRIPTIONAL REGULATOR, GNTR FAMILY"/>
    <property type="match status" value="1"/>
</dbReference>
<sequence>MGMRQIGSKKSLSEQAYEVLKEAIITGELRPGQILIEEQLASQLVISRTPVRSAVRRLEADNLVEITPSKNIVVASISEKEIQDASQARQLVEVEAVGMLAETITEEQCGELEAIIQKQKDAMTRKEYLEFMEYEYQFHVKIGEFCGNIWYGKMLESISLLQRRVLILTWHLEKDWDYVIDEHTQILDALRSHDKEKSRKAMQFHIINTPMELKNQK</sequence>
<reference evidence="5 6" key="1">
    <citation type="submission" date="2021-06" db="EMBL/GenBank/DDBJ databases">
        <title>Faecalicatena sp. nov. isolated from porcine feces.</title>
        <authorList>
            <person name="Oh B.S."/>
            <person name="Lee J.H."/>
        </authorList>
    </citation>
    <scope>NUCLEOTIDE SEQUENCE [LARGE SCALE GENOMIC DNA]</scope>
    <source>
        <strain evidence="5 6">AGMB00832</strain>
    </source>
</reference>
<accession>A0ABS6D1D4</accession>
<keyword evidence="1" id="KW-0805">Transcription regulation</keyword>
<dbReference type="InterPro" id="IPR011711">
    <property type="entry name" value="GntR_C"/>
</dbReference>
<dbReference type="InterPro" id="IPR000524">
    <property type="entry name" value="Tscrpt_reg_HTH_GntR"/>
</dbReference>
<organism evidence="5 6">
    <name type="scientific">Faecalicatena faecalis</name>
    <dbReference type="NCBI Taxonomy" id="2726362"/>
    <lineage>
        <taxon>Bacteria</taxon>
        <taxon>Bacillati</taxon>
        <taxon>Bacillota</taxon>
        <taxon>Clostridia</taxon>
        <taxon>Lachnospirales</taxon>
        <taxon>Lachnospiraceae</taxon>
        <taxon>Faecalicatena</taxon>
    </lineage>
</organism>
<evidence type="ECO:0000256" key="3">
    <source>
        <dbReference type="ARBA" id="ARBA00023163"/>
    </source>
</evidence>
<dbReference type="CDD" id="cd07377">
    <property type="entry name" value="WHTH_GntR"/>
    <property type="match status" value="1"/>
</dbReference>
<dbReference type="PANTHER" id="PTHR43537:SF5">
    <property type="entry name" value="UXU OPERON TRANSCRIPTIONAL REGULATOR"/>
    <property type="match status" value="1"/>
</dbReference>
<evidence type="ECO:0000256" key="1">
    <source>
        <dbReference type="ARBA" id="ARBA00023015"/>
    </source>
</evidence>
<dbReference type="SMART" id="SM00345">
    <property type="entry name" value="HTH_GNTR"/>
    <property type="match status" value="1"/>
</dbReference>
<dbReference type="EMBL" id="JABACJ020000003">
    <property type="protein sequence ID" value="MBU3875324.1"/>
    <property type="molecule type" value="Genomic_DNA"/>
</dbReference>
<evidence type="ECO:0000256" key="2">
    <source>
        <dbReference type="ARBA" id="ARBA00023125"/>
    </source>
</evidence>
<keyword evidence="3" id="KW-0804">Transcription</keyword>
<dbReference type="PROSITE" id="PS50949">
    <property type="entry name" value="HTH_GNTR"/>
    <property type="match status" value="1"/>
</dbReference>
<keyword evidence="2" id="KW-0238">DNA-binding</keyword>
<dbReference type="SMART" id="SM00895">
    <property type="entry name" value="FCD"/>
    <property type="match status" value="1"/>
</dbReference>
<dbReference type="Pfam" id="PF00392">
    <property type="entry name" value="GntR"/>
    <property type="match status" value="1"/>
</dbReference>
<comment type="caution">
    <text evidence="5">The sequence shown here is derived from an EMBL/GenBank/DDBJ whole genome shotgun (WGS) entry which is preliminary data.</text>
</comment>
<proteinExistence type="predicted"/>
<dbReference type="RefSeq" id="WP_216240241.1">
    <property type="nucleotide sequence ID" value="NZ_JABACJ020000003.1"/>
</dbReference>
<evidence type="ECO:0000259" key="4">
    <source>
        <dbReference type="PROSITE" id="PS50949"/>
    </source>
</evidence>
<gene>
    <name evidence="5" type="ORF">HGO97_005765</name>
</gene>
<protein>
    <submittedName>
        <fullName evidence="5">GntR family transcriptional regulator</fullName>
    </submittedName>
</protein>
<evidence type="ECO:0000313" key="6">
    <source>
        <dbReference type="Proteomes" id="UP000723714"/>
    </source>
</evidence>
<feature type="domain" description="HTH gntR-type" evidence="4">
    <location>
        <begin position="10"/>
        <end position="77"/>
    </location>
</feature>
<dbReference type="Pfam" id="PF07729">
    <property type="entry name" value="FCD"/>
    <property type="match status" value="1"/>
</dbReference>
<keyword evidence="6" id="KW-1185">Reference proteome</keyword>
<name>A0ABS6D1D4_9FIRM</name>
<dbReference type="Proteomes" id="UP000723714">
    <property type="component" value="Unassembled WGS sequence"/>
</dbReference>